<sequence length="101" mass="11333">MGEENKKRLSQTFDPLSRLGELTRLSHSTPSSPRLLPRRNRDAHSVLPPSLAAFDVVDAGGHGSSSGNGSVNWQERCLELQLELHRSRTQATRTRDMLREK</sequence>
<feature type="compositionally biased region" description="Low complexity" evidence="1">
    <location>
        <begin position="22"/>
        <end position="35"/>
    </location>
</feature>
<evidence type="ECO:0000313" key="2">
    <source>
        <dbReference type="RefSeq" id="XP_028148299.1"/>
    </source>
</evidence>
<organism evidence="2">
    <name type="scientific">Diabrotica virgifera virgifera</name>
    <name type="common">western corn rootworm</name>
    <dbReference type="NCBI Taxonomy" id="50390"/>
    <lineage>
        <taxon>Eukaryota</taxon>
        <taxon>Metazoa</taxon>
        <taxon>Ecdysozoa</taxon>
        <taxon>Arthropoda</taxon>
        <taxon>Hexapoda</taxon>
        <taxon>Insecta</taxon>
        <taxon>Pterygota</taxon>
        <taxon>Neoptera</taxon>
        <taxon>Endopterygota</taxon>
        <taxon>Coleoptera</taxon>
        <taxon>Polyphaga</taxon>
        <taxon>Cucujiformia</taxon>
        <taxon>Chrysomeloidea</taxon>
        <taxon>Chrysomelidae</taxon>
        <taxon>Galerucinae</taxon>
        <taxon>Diabroticina</taxon>
        <taxon>Diabroticites</taxon>
        <taxon>Diabrotica</taxon>
    </lineage>
</organism>
<dbReference type="AlphaFoldDB" id="A0A6P7GFA1"/>
<feature type="region of interest" description="Disordered" evidence="1">
    <location>
        <begin position="1"/>
        <end position="43"/>
    </location>
</feature>
<dbReference type="RefSeq" id="XP_028148299.1">
    <property type="nucleotide sequence ID" value="XM_028292498.1"/>
</dbReference>
<gene>
    <name evidence="2" type="primary">LOC114341692</name>
</gene>
<accession>A0A6P7GFA1</accession>
<feature type="non-terminal residue" evidence="2">
    <location>
        <position position="101"/>
    </location>
</feature>
<reference evidence="2" key="1">
    <citation type="submission" date="2025-08" db="UniProtKB">
        <authorList>
            <consortium name="RefSeq"/>
        </authorList>
    </citation>
    <scope>IDENTIFICATION</scope>
    <source>
        <tissue evidence="2">Whole insect</tissue>
    </source>
</reference>
<proteinExistence type="predicted"/>
<name>A0A6P7GFA1_DIAVI</name>
<evidence type="ECO:0000256" key="1">
    <source>
        <dbReference type="SAM" id="MobiDB-lite"/>
    </source>
</evidence>
<dbReference type="InParanoid" id="A0A6P7GFA1"/>
<protein>
    <submittedName>
        <fullName evidence="2">Uncharacterized protein LOC114341692</fullName>
    </submittedName>
</protein>